<sequence length="105" mass="11706">MITNVLSAISESAREQRQSNCGVYSVVVPLTTCRPENPESTVQDEVSRAIHLIEDEGWSLDRLSTFASTTSHLSDGRVLLVFRRAKHTPPENGFVDTYESIPDSR</sequence>
<gene>
    <name evidence="1" type="ORF">GCM10010449_81860</name>
</gene>
<reference evidence="2" key="1">
    <citation type="journal article" date="2019" name="Int. J. Syst. Evol. Microbiol.">
        <title>The Global Catalogue of Microorganisms (GCM) 10K type strain sequencing project: providing services to taxonomists for standard genome sequencing and annotation.</title>
        <authorList>
            <consortium name="The Broad Institute Genomics Platform"/>
            <consortium name="The Broad Institute Genome Sequencing Center for Infectious Disease"/>
            <person name="Wu L."/>
            <person name="Ma J."/>
        </authorList>
    </citation>
    <scope>NUCLEOTIDE SEQUENCE [LARGE SCALE GENOMIC DNA]</scope>
    <source>
        <strain evidence="2">JCM 9092</strain>
    </source>
</reference>
<dbReference type="EMBL" id="BAAAUG010000219">
    <property type="protein sequence ID" value="GAA3151171.1"/>
    <property type="molecule type" value="Genomic_DNA"/>
</dbReference>
<keyword evidence="2" id="KW-1185">Reference proteome</keyword>
<dbReference type="RefSeq" id="WP_344530429.1">
    <property type="nucleotide sequence ID" value="NZ_BAAAUG010000219.1"/>
</dbReference>
<proteinExistence type="predicted"/>
<protein>
    <submittedName>
        <fullName evidence="1">Uncharacterized protein</fullName>
    </submittedName>
</protein>
<organism evidence="1 2">
    <name type="scientific">Streptomyces rectiviolaceus</name>
    <dbReference type="NCBI Taxonomy" id="332591"/>
    <lineage>
        <taxon>Bacteria</taxon>
        <taxon>Bacillati</taxon>
        <taxon>Actinomycetota</taxon>
        <taxon>Actinomycetes</taxon>
        <taxon>Kitasatosporales</taxon>
        <taxon>Streptomycetaceae</taxon>
        <taxon>Streptomyces</taxon>
    </lineage>
</organism>
<evidence type="ECO:0000313" key="1">
    <source>
        <dbReference type="EMBL" id="GAA3151171.1"/>
    </source>
</evidence>
<dbReference type="Proteomes" id="UP001501637">
    <property type="component" value="Unassembled WGS sequence"/>
</dbReference>
<evidence type="ECO:0000313" key="2">
    <source>
        <dbReference type="Proteomes" id="UP001501637"/>
    </source>
</evidence>
<comment type="caution">
    <text evidence="1">The sequence shown here is derived from an EMBL/GenBank/DDBJ whole genome shotgun (WGS) entry which is preliminary data.</text>
</comment>
<accession>A0ABP6NKR4</accession>
<name>A0ABP6NKR4_9ACTN</name>